<dbReference type="RefSeq" id="WP_084274880.1">
    <property type="nucleotide sequence ID" value="NZ_AP026671.1"/>
</dbReference>
<dbReference type="AlphaFoldDB" id="A0A1W1WQL7"/>
<dbReference type="GO" id="GO:0005737">
    <property type="term" value="C:cytoplasm"/>
    <property type="evidence" value="ECO:0007669"/>
    <property type="project" value="UniProtKB-SubCell"/>
</dbReference>
<keyword evidence="3 4" id="KW-0143">Chaperone</keyword>
<organism evidence="5 6">
    <name type="scientific">Nitratiruptor tergarcus DSM 16512</name>
    <dbReference type="NCBI Taxonomy" id="1069081"/>
    <lineage>
        <taxon>Bacteria</taxon>
        <taxon>Pseudomonadati</taxon>
        <taxon>Campylobacterota</taxon>
        <taxon>Epsilonproteobacteria</taxon>
        <taxon>Nautiliales</taxon>
        <taxon>Nitratiruptoraceae</taxon>
        <taxon>Nitratiruptor</taxon>
    </lineage>
</organism>
<dbReference type="PANTHER" id="PTHR38603">
    <property type="entry name" value="CHAPERONE NAPD"/>
    <property type="match status" value="1"/>
</dbReference>
<name>A0A1W1WQL7_9BACT</name>
<evidence type="ECO:0000256" key="2">
    <source>
        <dbReference type="ARBA" id="ARBA00022490"/>
    </source>
</evidence>
<protein>
    <recommendedName>
        <fullName evidence="4">Chaperone NapD</fullName>
    </recommendedName>
    <alternativeName>
        <fullName evidence="4">NapA signal peptide-binding chaperone NapD</fullName>
    </alternativeName>
</protein>
<keyword evidence="6" id="KW-1185">Reference proteome</keyword>
<comment type="subunit">
    <text evidence="4">Interacts with the cytoplasmic NapA precursor.</text>
</comment>
<evidence type="ECO:0000313" key="6">
    <source>
        <dbReference type="Proteomes" id="UP000192602"/>
    </source>
</evidence>
<comment type="function">
    <text evidence="4">Chaperone for NapA, the catalytic subunit of the periplasmic nitrate reductase. It binds directly and specifically to the twin-arginine signal peptide of NapA, preventing premature interaction with the Tat translocase and premature export.</text>
</comment>
<dbReference type="PANTHER" id="PTHR38603:SF1">
    <property type="entry name" value="CHAPERONE NAPD"/>
    <property type="match status" value="1"/>
</dbReference>
<gene>
    <name evidence="4" type="primary">napD</name>
    <name evidence="5" type="ORF">SAMN05660197_0365</name>
</gene>
<dbReference type="GO" id="GO:0005048">
    <property type="term" value="F:signal sequence binding"/>
    <property type="evidence" value="ECO:0007669"/>
    <property type="project" value="UniProtKB-UniRule"/>
</dbReference>
<evidence type="ECO:0000256" key="3">
    <source>
        <dbReference type="ARBA" id="ARBA00023186"/>
    </source>
</evidence>
<keyword evidence="2 4" id="KW-0963">Cytoplasm</keyword>
<dbReference type="Pfam" id="PF03927">
    <property type="entry name" value="NapD"/>
    <property type="match status" value="1"/>
</dbReference>
<accession>A0A1W1WQL7</accession>
<dbReference type="EMBL" id="FWWZ01000001">
    <property type="protein sequence ID" value="SMC08608.1"/>
    <property type="molecule type" value="Genomic_DNA"/>
</dbReference>
<reference evidence="6" key="1">
    <citation type="submission" date="2017-04" db="EMBL/GenBank/DDBJ databases">
        <authorList>
            <person name="Varghese N."/>
            <person name="Submissions S."/>
        </authorList>
    </citation>
    <scope>NUCLEOTIDE SEQUENCE [LARGE SCALE GENOMIC DNA]</scope>
    <source>
        <strain evidence="6">DSM 16512</strain>
    </source>
</reference>
<comment type="similarity">
    <text evidence="4">Belongs to the NapD family.</text>
</comment>
<dbReference type="InterPro" id="IPR005623">
    <property type="entry name" value="Chaperone_NapD_NO3_reduct"/>
</dbReference>
<evidence type="ECO:0000256" key="1">
    <source>
        <dbReference type="ARBA" id="ARBA00004496"/>
    </source>
</evidence>
<proteinExistence type="inferred from homology"/>
<dbReference type="Proteomes" id="UP000192602">
    <property type="component" value="Unassembled WGS sequence"/>
</dbReference>
<dbReference type="Gene3D" id="3.30.70.920">
    <property type="match status" value="1"/>
</dbReference>
<comment type="subcellular location">
    <subcellularLocation>
        <location evidence="1 4">Cytoplasm</location>
    </subcellularLocation>
</comment>
<evidence type="ECO:0000313" key="5">
    <source>
        <dbReference type="EMBL" id="SMC08608.1"/>
    </source>
</evidence>
<dbReference type="GO" id="GO:0051224">
    <property type="term" value="P:negative regulation of protein transport"/>
    <property type="evidence" value="ECO:0007669"/>
    <property type="project" value="UniProtKB-UniRule"/>
</dbReference>
<dbReference type="HAMAP" id="MF_02200">
    <property type="entry name" value="NapD"/>
    <property type="match status" value="1"/>
</dbReference>
<evidence type="ECO:0000256" key="4">
    <source>
        <dbReference type="HAMAP-Rule" id="MF_02200"/>
    </source>
</evidence>
<sequence>MTLSSCVIRCNPRDLEDVKKRVEEANVCDIHIVDESGYIVVTIEGENTAQEIDKLKTLQFLDGVLSADLIYSYSEEELEALREDLEVQEPVPEILEKDVPAEQIVYHGDLKKKYI</sequence>
<dbReference type="STRING" id="1069081.SAMN05660197_0365"/>
<dbReference type="OrthoDB" id="1120071at2"/>